<keyword evidence="1" id="KW-0004">4Fe-4S</keyword>
<name>X0WYV5_9ZZZZ</name>
<dbReference type="SUPFAM" id="SSF142019">
    <property type="entry name" value="Nqo1 FMN-binding domain-like"/>
    <property type="match status" value="1"/>
</dbReference>
<evidence type="ECO:0000256" key="1">
    <source>
        <dbReference type="ARBA" id="ARBA00022485"/>
    </source>
</evidence>
<dbReference type="CDD" id="cd03064">
    <property type="entry name" value="TRX_Fd_NuoE"/>
    <property type="match status" value="1"/>
</dbReference>
<dbReference type="Gene3D" id="3.40.30.10">
    <property type="entry name" value="Glutaredoxin"/>
    <property type="match status" value="1"/>
</dbReference>
<keyword evidence="3" id="KW-0408">Iron</keyword>
<feature type="domain" description="NADH-ubiquinone oxidoreductase 51kDa subunit FMN-binding" evidence="5">
    <location>
        <begin position="166"/>
        <end position="242"/>
    </location>
</feature>
<evidence type="ECO:0000256" key="2">
    <source>
        <dbReference type="ARBA" id="ARBA00022723"/>
    </source>
</evidence>
<dbReference type="AlphaFoldDB" id="X0WYV5"/>
<evidence type="ECO:0000256" key="3">
    <source>
        <dbReference type="ARBA" id="ARBA00023004"/>
    </source>
</evidence>
<dbReference type="PANTHER" id="PTHR43578">
    <property type="entry name" value="NADH-QUINONE OXIDOREDUCTASE SUBUNIT F"/>
    <property type="match status" value="1"/>
</dbReference>
<accession>X0WYV5</accession>
<evidence type="ECO:0000259" key="5">
    <source>
        <dbReference type="Pfam" id="PF01512"/>
    </source>
</evidence>
<evidence type="ECO:0000256" key="4">
    <source>
        <dbReference type="ARBA" id="ARBA00023014"/>
    </source>
</evidence>
<keyword evidence="2" id="KW-0479">Metal-binding</keyword>
<keyword evidence="4" id="KW-0411">Iron-sulfur</keyword>
<dbReference type="InterPro" id="IPR011538">
    <property type="entry name" value="Nuo51_FMN-bd"/>
</dbReference>
<organism evidence="6">
    <name type="scientific">marine sediment metagenome</name>
    <dbReference type="NCBI Taxonomy" id="412755"/>
    <lineage>
        <taxon>unclassified sequences</taxon>
        <taxon>metagenomes</taxon>
        <taxon>ecological metagenomes</taxon>
    </lineage>
</organism>
<dbReference type="Pfam" id="PF01257">
    <property type="entry name" value="2Fe-2S_thioredx"/>
    <property type="match status" value="1"/>
</dbReference>
<dbReference type="InterPro" id="IPR036249">
    <property type="entry name" value="Thioredoxin-like_sf"/>
</dbReference>
<evidence type="ECO:0000313" key="6">
    <source>
        <dbReference type="EMBL" id="GAG28397.1"/>
    </source>
</evidence>
<proteinExistence type="predicted"/>
<dbReference type="GO" id="GO:0046872">
    <property type="term" value="F:metal ion binding"/>
    <property type="evidence" value="ECO:0007669"/>
    <property type="project" value="UniProtKB-KW"/>
</dbReference>
<dbReference type="PANTHER" id="PTHR43578:SF3">
    <property type="entry name" value="NADH-QUINONE OXIDOREDUCTASE SUBUNIT F"/>
    <property type="match status" value="1"/>
</dbReference>
<reference evidence="6" key="1">
    <citation type="journal article" date="2014" name="Front. Microbiol.">
        <title>High frequency of phylogenetically diverse reductive dehalogenase-homologous genes in deep subseafloor sedimentary metagenomes.</title>
        <authorList>
            <person name="Kawai M."/>
            <person name="Futagami T."/>
            <person name="Toyoda A."/>
            <person name="Takaki Y."/>
            <person name="Nishi S."/>
            <person name="Hori S."/>
            <person name="Arai W."/>
            <person name="Tsubouchi T."/>
            <person name="Morono Y."/>
            <person name="Uchiyama I."/>
            <person name="Ito T."/>
            <person name="Fujiyama A."/>
            <person name="Inagaki F."/>
            <person name="Takami H."/>
        </authorList>
    </citation>
    <scope>NUCLEOTIDE SEQUENCE</scope>
    <source>
        <strain evidence="6">Expedition CK06-06</strain>
    </source>
</reference>
<dbReference type="SUPFAM" id="SSF52833">
    <property type="entry name" value="Thioredoxin-like"/>
    <property type="match status" value="1"/>
</dbReference>
<protein>
    <recommendedName>
        <fullName evidence="5">NADH-ubiquinone oxidoreductase 51kDa subunit FMN-binding domain-containing protein</fullName>
    </recommendedName>
</protein>
<dbReference type="Gene3D" id="3.40.50.11540">
    <property type="entry name" value="NADH-ubiquinone oxidoreductase 51kDa subunit"/>
    <property type="match status" value="1"/>
</dbReference>
<dbReference type="GO" id="GO:0051539">
    <property type="term" value="F:4 iron, 4 sulfur cluster binding"/>
    <property type="evidence" value="ECO:0007669"/>
    <property type="project" value="UniProtKB-KW"/>
</dbReference>
<dbReference type="InterPro" id="IPR042128">
    <property type="entry name" value="NuoE_dom"/>
</dbReference>
<dbReference type="InterPro" id="IPR037225">
    <property type="entry name" value="Nuo51_FMN-bd_sf"/>
</dbReference>
<comment type="caution">
    <text evidence="6">The sequence shown here is derived from an EMBL/GenBank/DDBJ whole genome shotgun (WGS) entry which is preliminary data.</text>
</comment>
<feature type="non-terminal residue" evidence="6">
    <location>
        <position position="242"/>
    </location>
</feature>
<sequence>SPEVARAIGTVLSVPLADITGVIEFYSMLYDKPTAETIIRVCTSPSCSSQGAQVLLKELDQSLAVTPGHATADGKYYLEKTECLGLCDQAPSALMGQSAVSHANSARMLNTPGVFRTPIYVDEHVITQRCGKVEPTSIDDFLANEGFVGFHNALKLRSEEICSHMRDSGLLGRGGAAFSTDIKWEGAASASGKPKYIVCNADESEPGTFKDRVLLENDPFAILEGMLIAGFAIGAEKGFIYI</sequence>
<gene>
    <name evidence="6" type="ORF">S01H1_73140</name>
</gene>
<dbReference type="Pfam" id="PF01512">
    <property type="entry name" value="Complex1_51K"/>
    <property type="match status" value="1"/>
</dbReference>
<dbReference type="Gene3D" id="6.10.250.1450">
    <property type="match status" value="1"/>
</dbReference>
<feature type="non-terminal residue" evidence="6">
    <location>
        <position position="1"/>
    </location>
</feature>
<dbReference type="EMBL" id="BARS01048856">
    <property type="protein sequence ID" value="GAG28397.1"/>
    <property type="molecule type" value="Genomic_DNA"/>
</dbReference>